<accession>A0ABS3QVF6</accession>
<dbReference type="PANTHER" id="PTHR10000">
    <property type="entry name" value="PHOSPHOSERINE PHOSPHATASE"/>
    <property type="match status" value="1"/>
</dbReference>
<keyword evidence="2" id="KW-1185">Reference proteome</keyword>
<dbReference type="RefSeq" id="WP_208266311.1">
    <property type="nucleotide sequence ID" value="NZ_JAGEOK010000006.1"/>
</dbReference>
<dbReference type="InterPro" id="IPR036412">
    <property type="entry name" value="HAD-like_sf"/>
</dbReference>
<comment type="caution">
    <text evidence="1">The sequence shown here is derived from an EMBL/GenBank/DDBJ whole genome shotgun (WGS) entry which is preliminary data.</text>
</comment>
<proteinExistence type="predicted"/>
<dbReference type="Gene3D" id="3.40.50.1000">
    <property type="entry name" value="HAD superfamily/HAD-like"/>
    <property type="match status" value="1"/>
</dbReference>
<dbReference type="Proteomes" id="UP000666915">
    <property type="component" value="Unassembled WGS sequence"/>
</dbReference>
<gene>
    <name evidence="1" type="ORF">J4557_10610</name>
</gene>
<name>A0ABS3QVF6_9ACTN</name>
<organism evidence="1 2">
    <name type="scientific">Actinomadura nitritigenes</name>
    <dbReference type="NCBI Taxonomy" id="134602"/>
    <lineage>
        <taxon>Bacteria</taxon>
        <taxon>Bacillati</taxon>
        <taxon>Actinomycetota</taxon>
        <taxon>Actinomycetes</taxon>
        <taxon>Streptosporangiales</taxon>
        <taxon>Thermomonosporaceae</taxon>
        <taxon>Actinomadura</taxon>
    </lineage>
</organism>
<sequence length="280" mass="28940">MSATGVRTAEWIVTDLDGTLVGRDLRIVEANLAALRRFTGAGGSVVVATGRSEESALPYYRELGLTTPAILYNGARVVDLSTGAVLYRRCLSAAAWARLTLLFDEMPDGVRPVAFSGGRAHVRAPETALPAALAEYARRDRIALARVGSWSELPFDEIIKVMLICDRPGLVGAAETALGGFAADPGTGVTLVRSEATYLEVLPAGATKGTALRELAALRGVPMDRIAAIGDNPNDLDMIQAAGLGAAVGDGDPGVRAAADVVVADCAAGAVADLVARVMA</sequence>
<dbReference type="InterPro" id="IPR006379">
    <property type="entry name" value="HAD-SF_hydro_IIB"/>
</dbReference>
<dbReference type="PANTHER" id="PTHR10000:SF8">
    <property type="entry name" value="HAD SUPERFAMILY HYDROLASE-LIKE, TYPE 3"/>
    <property type="match status" value="1"/>
</dbReference>
<dbReference type="Pfam" id="PF08282">
    <property type="entry name" value="Hydrolase_3"/>
    <property type="match status" value="1"/>
</dbReference>
<dbReference type="NCBIfam" id="TIGR01484">
    <property type="entry name" value="HAD-SF-IIB"/>
    <property type="match status" value="1"/>
</dbReference>
<keyword evidence="1" id="KW-0378">Hydrolase</keyword>
<dbReference type="InterPro" id="IPR023214">
    <property type="entry name" value="HAD_sf"/>
</dbReference>
<dbReference type="SUPFAM" id="SSF56784">
    <property type="entry name" value="HAD-like"/>
    <property type="match status" value="1"/>
</dbReference>
<protein>
    <submittedName>
        <fullName evidence="1">Cof-type HAD-IIB family hydrolase</fullName>
    </submittedName>
</protein>
<dbReference type="GO" id="GO:0016787">
    <property type="term" value="F:hydrolase activity"/>
    <property type="evidence" value="ECO:0007669"/>
    <property type="project" value="UniProtKB-KW"/>
</dbReference>
<dbReference type="InterPro" id="IPR000150">
    <property type="entry name" value="Cof"/>
</dbReference>
<evidence type="ECO:0000313" key="2">
    <source>
        <dbReference type="Proteomes" id="UP000666915"/>
    </source>
</evidence>
<reference evidence="1 2" key="1">
    <citation type="submission" date="2021-03" db="EMBL/GenBank/DDBJ databases">
        <authorList>
            <person name="Kanchanasin P."/>
            <person name="Saeng-In P."/>
            <person name="Phongsopitanun W."/>
            <person name="Yuki M."/>
            <person name="Kudo T."/>
            <person name="Ohkuma M."/>
            <person name="Tanasupawat S."/>
        </authorList>
    </citation>
    <scope>NUCLEOTIDE SEQUENCE [LARGE SCALE GENOMIC DNA]</scope>
    <source>
        <strain evidence="1 2">L46</strain>
    </source>
</reference>
<evidence type="ECO:0000313" key="1">
    <source>
        <dbReference type="EMBL" id="MBO2437970.1"/>
    </source>
</evidence>
<dbReference type="Gene3D" id="3.30.1240.10">
    <property type="match status" value="1"/>
</dbReference>
<dbReference type="EMBL" id="JAGEOK010000006">
    <property type="protein sequence ID" value="MBO2437970.1"/>
    <property type="molecule type" value="Genomic_DNA"/>
</dbReference>
<dbReference type="NCBIfam" id="TIGR00099">
    <property type="entry name" value="Cof-subfamily"/>
    <property type="match status" value="1"/>
</dbReference>